<evidence type="ECO:0000313" key="5">
    <source>
        <dbReference type="Proteomes" id="UP000284841"/>
    </source>
</evidence>
<dbReference type="Pfam" id="PF00239">
    <property type="entry name" value="Resolvase"/>
    <property type="match status" value="1"/>
</dbReference>
<dbReference type="RefSeq" id="WP_067532141.1">
    <property type="nucleotide sequence ID" value="NZ_AP025567.1"/>
</dbReference>
<dbReference type="PROSITE" id="PS51736">
    <property type="entry name" value="RECOMBINASES_3"/>
    <property type="match status" value="1"/>
</dbReference>
<dbReference type="OrthoDB" id="9797501at2"/>
<dbReference type="Proteomes" id="UP000284841">
    <property type="component" value="Unassembled WGS sequence"/>
</dbReference>
<keyword evidence="1" id="KW-0238">DNA-binding</keyword>
<dbReference type="PANTHER" id="PTHR30461">
    <property type="entry name" value="DNA-INVERTASE FROM LAMBDOID PROPHAGE"/>
    <property type="match status" value="1"/>
</dbReference>
<evidence type="ECO:0000313" key="4">
    <source>
        <dbReference type="EMBL" id="RHJ85251.1"/>
    </source>
</evidence>
<dbReference type="SMART" id="SM00857">
    <property type="entry name" value="Resolvase"/>
    <property type="match status" value="1"/>
</dbReference>
<reference evidence="4 5" key="1">
    <citation type="submission" date="2018-08" db="EMBL/GenBank/DDBJ databases">
        <title>A genome reference for cultivated species of the human gut microbiota.</title>
        <authorList>
            <person name="Zou Y."/>
            <person name="Xue W."/>
            <person name="Luo G."/>
        </authorList>
    </citation>
    <scope>NUCLEOTIDE SEQUENCE [LARGE SCALE GENOMIC DNA]</scope>
    <source>
        <strain evidence="4 5">AM07-24</strain>
    </source>
</reference>
<name>A0A415DXA2_9FIRM</name>
<dbReference type="InterPro" id="IPR036162">
    <property type="entry name" value="Resolvase-like_N_sf"/>
</dbReference>
<evidence type="ECO:0000256" key="1">
    <source>
        <dbReference type="ARBA" id="ARBA00023125"/>
    </source>
</evidence>
<gene>
    <name evidence="4" type="ORF">DW099_16285</name>
</gene>
<proteinExistence type="predicted"/>
<comment type="caution">
    <text evidence="4">The sequence shown here is derived from an EMBL/GenBank/DDBJ whole genome shotgun (WGS) entry which is preliminary data.</text>
</comment>
<evidence type="ECO:0000256" key="2">
    <source>
        <dbReference type="ARBA" id="ARBA00023172"/>
    </source>
</evidence>
<dbReference type="AlphaFoldDB" id="A0A415DXA2"/>
<dbReference type="InterPro" id="IPR006119">
    <property type="entry name" value="Resolv_N"/>
</dbReference>
<dbReference type="InterPro" id="IPR050639">
    <property type="entry name" value="SSR_resolvase"/>
</dbReference>
<organism evidence="4 5">
    <name type="scientific">Emergencia timonensis</name>
    <dbReference type="NCBI Taxonomy" id="1776384"/>
    <lineage>
        <taxon>Bacteria</taxon>
        <taxon>Bacillati</taxon>
        <taxon>Bacillota</taxon>
        <taxon>Clostridia</taxon>
        <taxon>Peptostreptococcales</taxon>
        <taxon>Anaerovoracaceae</taxon>
        <taxon>Emergencia</taxon>
    </lineage>
</organism>
<dbReference type="GO" id="GO:0000150">
    <property type="term" value="F:DNA strand exchange activity"/>
    <property type="evidence" value="ECO:0007669"/>
    <property type="project" value="InterPro"/>
</dbReference>
<dbReference type="Gene3D" id="3.40.50.1390">
    <property type="entry name" value="Resolvase, N-terminal catalytic domain"/>
    <property type="match status" value="1"/>
</dbReference>
<dbReference type="PANTHER" id="PTHR30461:SF2">
    <property type="entry name" value="SERINE RECOMBINASE PINE-RELATED"/>
    <property type="match status" value="1"/>
</dbReference>
<dbReference type="SUPFAM" id="SSF53041">
    <property type="entry name" value="Resolvase-like"/>
    <property type="match status" value="1"/>
</dbReference>
<sequence length="201" mass="23430">MNEYTSGDLYGYVRVSARDQNEDRQLIALENFEIPKGHIFIDKQSGKDFNRPAYLHLMNTIKENDLIIIKSIDRLGRDYEEIMDQWRIITREKKADIKIIDMPLLDTTQCKDLLGTFISDLVLQVLSFVSENERQNIRQRQREGIDAALARGVQFGRPRKLMDGFDELAFLFKQKKIPLSEALQLSGMSKSTFYSRLKEYA</sequence>
<keyword evidence="2" id="KW-0233">DNA recombination</keyword>
<dbReference type="STRING" id="1776384.GCA_900086585_00025"/>
<evidence type="ECO:0000259" key="3">
    <source>
        <dbReference type="PROSITE" id="PS51736"/>
    </source>
</evidence>
<dbReference type="CDD" id="cd03768">
    <property type="entry name" value="SR_ResInv"/>
    <property type="match status" value="1"/>
</dbReference>
<accession>A0A415DXA2</accession>
<dbReference type="EMBL" id="QRMS01000005">
    <property type="protein sequence ID" value="RHJ85251.1"/>
    <property type="molecule type" value="Genomic_DNA"/>
</dbReference>
<protein>
    <submittedName>
        <fullName evidence="4">Recombinase family protein</fullName>
    </submittedName>
</protein>
<dbReference type="GeneID" id="83002465"/>
<keyword evidence="5" id="KW-1185">Reference proteome</keyword>
<dbReference type="GO" id="GO:0003677">
    <property type="term" value="F:DNA binding"/>
    <property type="evidence" value="ECO:0007669"/>
    <property type="project" value="UniProtKB-KW"/>
</dbReference>
<feature type="domain" description="Resolvase/invertase-type recombinase catalytic" evidence="3">
    <location>
        <begin position="8"/>
        <end position="152"/>
    </location>
</feature>